<dbReference type="Proteomes" id="UP000315783">
    <property type="component" value="Unassembled WGS sequence"/>
</dbReference>
<organism evidence="1 2">
    <name type="scientific">Cordyceps javanica</name>
    <dbReference type="NCBI Taxonomy" id="43265"/>
    <lineage>
        <taxon>Eukaryota</taxon>
        <taxon>Fungi</taxon>
        <taxon>Dikarya</taxon>
        <taxon>Ascomycota</taxon>
        <taxon>Pezizomycotina</taxon>
        <taxon>Sordariomycetes</taxon>
        <taxon>Hypocreomycetidae</taxon>
        <taxon>Hypocreales</taxon>
        <taxon>Cordycipitaceae</taxon>
        <taxon>Cordyceps</taxon>
    </lineage>
</organism>
<evidence type="ECO:0000313" key="1">
    <source>
        <dbReference type="EMBL" id="TQV98557.1"/>
    </source>
</evidence>
<comment type="caution">
    <text evidence="1">The sequence shown here is derived from an EMBL/GenBank/DDBJ whole genome shotgun (WGS) entry which is preliminary data.</text>
</comment>
<reference evidence="1 2" key="1">
    <citation type="journal article" date="2019" name="Appl. Microbiol. Biotechnol.">
        <title>Genome sequence of Isaria javanica and comparative genome analysis insights into family S53 peptidase evolution in fungal entomopathogens.</title>
        <authorList>
            <person name="Lin R."/>
            <person name="Zhang X."/>
            <person name="Xin B."/>
            <person name="Zou M."/>
            <person name="Gao Y."/>
            <person name="Qin F."/>
            <person name="Hu Q."/>
            <person name="Xie B."/>
            <person name="Cheng X."/>
        </authorList>
    </citation>
    <scope>NUCLEOTIDE SEQUENCE [LARGE SCALE GENOMIC DNA]</scope>
    <source>
        <strain evidence="1 2">IJ1G</strain>
    </source>
</reference>
<protein>
    <submittedName>
        <fullName evidence="1">Uncharacterized protein</fullName>
    </submittedName>
</protein>
<sequence>MLDIDGLMANKPMLLRTYSSYASVYAHAAKETNLKQTPCRSFIVILHLRQRKSKRRDEIRRKLAKCPQRTRPRPRVVPGRLEAVIKVAVSPLYSRRDGISCMAGHFE</sequence>
<dbReference type="EMBL" id="SPUK01000003">
    <property type="protein sequence ID" value="TQV98557.1"/>
    <property type="molecule type" value="Genomic_DNA"/>
</dbReference>
<keyword evidence="2" id="KW-1185">Reference proteome</keyword>
<proteinExistence type="predicted"/>
<accession>A0A545VA04</accession>
<dbReference type="AlphaFoldDB" id="A0A545VA04"/>
<name>A0A545VA04_9HYPO</name>
<gene>
    <name evidence="1" type="ORF">IF1G_02637</name>
</gene>
<evidence type="ECO:0000313" key="2">
    <source>
        <dbReference type="Proteomes" id="UP000315783"/>
    </source>
</evidence>